<keyword evidence="6" id="KW-1185">Reference proteome</keyword>
<evidence type="ECO:0000313" key="5">
    <source>
        <dbReference type="EMBL" id="AYB34834.1"/>
    </source>
</evidence>
<evidence type="ECO:0000259" key="4">
    <source>
        <dbReference type="PROSITE" id="PS01124"/>
    </source>
</evidence>
<dbReference type="Gene3D" id="1.10.10.60">
    <property type="entry name" value="Homeodomain-like"/>
    <property type="match status" value="1"/>
</dbReference>
<name>A0A385SV75_9BACT</name>
<sequence>MASKNKVSSQAHIPLLENLVDFYKFVGAAPPLSKDFDLREVDTQLMNLFDSVVEPFRHRFYCVSLYLEGGGIMNTGFWKTTLSKPALYFKTPNTILSWVIPEGTRKEYYILFTEAFLIKHKALAELVFDLPFFQLEKAIPFEIEPEDAEFLAGIYKTIQKEYHSDNIDKFEFISGYTYLLLLNVRRLYFKFAEREQELVLELKSGDDALVNKFQSFIKQYLPDPAVNEQARTVNFYASLLNVHPYHLNAVVKRVTKETAISFIHRHIINEAKSLLIQTNLSIKEITFKLGFNEPAHFNNFFKKQLQVTPAIYRTQGGI</sequence>
<proteinExistence type="predicted"/>
<keyword evidence="1" id="KW-0805">Transcription regulation</keyword>
<dbReference type="GO" id="GO:0043565">
    <property type="term" value="F:sequence-specific DNA binding"/>
    <property type="evidence" value="ECO:0007669"/>
    <property type="project" value="InterPro"/>
</dbReference>
<dbReference type="SMART" id="SM00342">
    <property type="entry name" value="HTH_ARAC"/>
    <property type="match status" value="1"/>
</dbReference>
<dbReference type="PANTHER" id="PTHR43280:SF32">
    <property type="entry name" value="TRANSCRIPTIONAL REGULATORY PROTEIN"/>
    <property type="match status" value="1"/>
</dbReference>
<dbReference type="GO" id="GO:0003700">
    <property type="term" value="F:DNA-binding transcription factor activity"/>
    <property type="evidence" value="ECO:0007669"/>
    <property type="project" value="InterPro"/>
</dbReference>
<dbReference type="RefSeq" id="WP_119758087.1">
    <property type="nucleotide sequence ID" value="NZ_CP032382.1"/>
</dbReference>
<keyword evidence="3" id="KW-0804">Transcription</keyword>
<reference evidence="6" key="1">
    <citation type="submission" date="2018-09" db="EMBL/GenBank/DDBJ databases">
        <title>Chryseolinea sp. KIS68-18 isolated from soil.</title>
        <authorList>
            <person name="Weon H.-Y."/>
            <person name="Kwon S.-W."/>
            <person name="Lee S.A."/>
        </authorList>
    </citation>
    <scope>NUCLEOTIDE SEQUENCE [LARGE SCALE GENOMIC DNA]</scope>
    <source>
        <strain evidence="6">KIS68-18</strain>
    </source>
</reference>
<dbReference type="EMBL" id="CP032382">
    <property type="protein sequence ID" value="AYB34834.1"/>
    <property type="molecule type" value="Genomic_DNA"/>
</dbReference>
<dbReference type="Proteomes" id="UP000266183">
    <property type="component" value="Chromosome"/>
</dbReference>
<evidence type="ECO:0000313" key="6">
    <source>
        <dbReference type="Proteomes" id="UP000266183"/>
    </source>
</evidence>
<evidence type="ECO:0000256" key="3">
    <source>
        <dbReference type="ARBA" id="ARBA00023163"/>
    </source>
</evidence>
<evidence type="ECO:0000256" key="1">
    <source>
        <dbReference type="ARBA" id="ARBA00023015"/>
    </source>
</evidence>
<dbReference type="OrthoDB" id="9793451at2"/>
<dbReference type="PROSITE" id="PS01124">
    <property type="entry name" value="HTH_ARAC_FAMILY_2"/>
    <property type="match status" value="1"/>
</dbReference>
<dbReference type="InterPro" id="IPR018060">
    <property type="entry name" value="HTH_AraC"/>
</dbReference>
<organism evidence="5 6">
    <name type="scientific">Chryseolinea soli</name>
    <dbReference type="NCBI Taxonomy" id="2321403"/>
    <lineage>
        <taxon>Bacteria</taxon>
        <taxon>Pseudomonadati</taxon>
        <taxon>Bacteroidota</taxon>
        <taxon>Cytophagia</taxon>
        <taxon>Cytophagales</taxon>
        <taxon>Fulvivirgaceae</taxon>
        <taxon>Chryseolinea</taxon>
    </lineage>
</organism>
<keyword evidence="2" id="KW-0238">DNA-binding</keyword>
<dbReference type="SUPFAM" id="SSF46689">
    <property type="entry name" value="Homeodomain-like"/>
    <property type="match status" value="1"/>
</dbReference>
<accession>A0A385SV75</accession>
<dbReference type="InterPro" id="IPR037923">
    <property type="entry name" value="HTH-like"/>
</dbReference>
<dbReference type="SUPFAM" id="SSF51215">
    <property type="entry name" value="Regulatory protein AraC"/>
    <property type="match status" value="1"/>
</dbReference>
<protein>
    <submittedName>
        <fullName evidence="5">AraC family transcriptional regulator</fullName>
    </submittedName>
</protein>
<feature type="domain" description="HTH araC/xylS-type" evidence="4">
    <location>
        <begin position="211"/>
        <end position="315"/>
    </location>
</feature>
<dbReference type="InterPro" id="IPR009057">
    <property type="entry name" value="Homeodomain-like_sf"/>
</dbReference>
<dbReference type="AlphaFoldDB" id="A0A385SV75"/>
<evidence type="ECO:0000256" key="2">
    <source>
        <dbReference type="ARBA" id="ARBA00023125"/>
    </source>
</evidence>
<gene>
    <name evidence="5" type="ORF">D4L85_31515</name>
</gene>
<dbReference type="Pfam" id="PF12833">
    <property type="entry name" value="HTH_18"/>
    <property type="match status" value="1"/>
</dbReference>
<dbReference type="PANTHER" id="PTHR43280">
    <property type="entry name" value="ARAC-FAMILY TRANSCRIPTIONAL REGULATOR"/>
    <property type="match status" value="1"/>
</dbReference>
<dbReference type="KEGG" id="chk:D4L85_31515"/>